<accession>J3L1N7</accession>
<dbReference type="EnsemblPlants" id="OB01G31430.1">
    <property type="protein sequence ID" value="OB01G31430.1"/>
    <property type="gene ID" value="OB01G31430"/>
</dbReference>
<dbReference type="Gramene" id="OB01G31430.1">
    <property type="protein sequence ID" value="OB01G31430.1"/>
    <property type="gene ID" value="OB01G31430"/>
</dbReference>
<reference evidence="1" key="2">
    <citation type="submission" date="2013-04" db="UniProtKB">
        <authorList>
            <consortium name="EnsemblPlants"/>
        </authorList>
    </citation>
    <scope>IDENTIFICATION</scope>
</reference>
<proteinExistence type="predicted"/>
<dbReference type="HOGENOM" id="CLU_2982236_0_0_1"/>
<protein>
    <submittedName>
        <fullName evidence="1">Uncharacterized protein</fullName>
    </submittedName>
</protein>
<dbReference type="AlphaFoldDB" id="J3L1N7"/>
<sequence>MFNSSIDRFGGCSCAHVAITPQILFVILSLSNICTWRGWPLFSKNMFKGCDWISGRYH</sequence>
<keyword evidence="2" id="KW-1185">Reference proteome</keyword>
<name>J3L1N7_ORYBR</name>
<evidence type="ECO:0000313" key="1">
    <source>
        <dbReference type="EnsemblPlants" id="OB01G31430.1"/>
    </source>
</evidence>
<evidence type="ECO:0000313" key="2">
    <source>
        <dbReference type="Proteomes" id="UP000006038"/>
    </source>
</evidence>
<organism evidence="1">
    <name type="scientific">Oryza brachyantha</name>
    <name type="common">malo sina</name>
    <dbReference type="NCBI Taxonomy" id="4533"/>
    <lineage>
        <taxon>Eukaryota</taxon>
        <taxon>Viridiplantae</taxon>
        <taxon>Streptophyta</taxon>
        <taxon>Embryophyta</taxon>
        <taxon>Tracheophyta</taxon>
        <taxon>Spermatophyta</taxon>
        <taxon>Magnoliopsida</taxon>
        <taxon>Liliopsida</taxon>
        <taxon>Poales</taxon>
        <taxon>Poaceae</taxon>
        <taxon>BOP clade</taxon>
        <taxon>Oryzoideae</taxon>
        <taxon>Oryzeae</taxon>
        <taxon>Oryzinae</taxon>
        <taxon>Oryza</taxon>
    </lineage>
</organism>
<dbReference type="Proteomes" id="UP000006038">
    <property type="component" value="Chromosome 1"/>
</dbReference>
<reference evidence="1" key="1">
    <citation type="journal article" date="2013" name="Nat. Commun.">
        <title>Whole-genome sequencing of Oryza brachyantha reveals mechanisms underlying Oryza genome evolution.</title>
        <authorList>
            <person name="Chen J."/>
            <person name="Huang Q."/>
            <person name="Gao D."/>
            <person name="Wang J."/>
            <person name="Lang Y."/>
            <person name="Liu T."/>
            <person name="Li B."/>
            <person name="Bai Z."/>
            <person name="Luis Goicoechea J."/>
            <person name="Liang C."/>
            <person name="Chen C."/>
            <person name="Zhang W."/>
            <person name="Sun S."/>
            <person name="Liao Y."/>
            <person name="Zhang X."/>
            <person name="Yang L."/>
            <person name="Song C."/>
            <person name="Wang M."/>
            <person name="Shi J."/>
            <person name="Liu G."/>
            <person name="Liu J."/>
            <person name="Zhou H."/>
            <person name="Zhou W."/>
            <person name="Yu Q."/>
            <person name="An N."/>
            <person name="Chen Y."/>
            <person name="Cai Q."/>
            <person name="Wang B."/>
            <person name="Liu B."/>
            <person name="Min J."/>
            <person name="Huang Y."/>
            <person name="Wu H."/>
            <person name="Li Z."/>
            <person name="Zhang Y."/>
            <person name="Yin Y."/>
            <person name="Song W."/>
            <person name="Jiang J."/>
            <person name="Jackson S.A."/>
            <person name="Wing R.A."/>
            <person name="Wang J."/>
            <person name="Chen M."/>
        </authorList>
    </citation>
    <scope>NUCLEOTIDE SEQUENCE [LARGE SCALE GENOMIC DNA]</scope>
    <source>
        <strain evidence="1">cv. IRGC 101232</strain>
    </source>
</reference>